<dbReference type="InterPro" id="IPR014825">
    <property type="entry name" value="DNA_alkylation"/>
</dbReference>
<dbReference type="Gene3D" id="1.25.10.90">
    <property type="match status" value="1"/>
</dbReference>
<dbReference type="SUPFAM" id="SSF48371">
    <property type="entry name" value="ARM repeat"/>
    <property type="match status" value="1"/>
</dbReference>
<dbReference type="PANTHER" id="PTHR34070">
    <property type="entry name" value="ARMADILLO-TYPE FOLD"/>
    <property type="match status" value="1"/>
</dbReference>
<protein>
    <submittedName>
        <fullName evidence="1">DNA alkylation repair protein</fullName>
    </submittedName>
</protein>
<evidence type="ECO:0000313" key="2">
    <source>
        <dbReference type="Proteomes" id="UP000823868"/>
    </source>
</evidence>
<dbReference type="Pfam" id="PF08713">
    <property type="entry name" value="DNA_alkylation"/>
    <property type="match status" value="1"/>
</dbReference>
<proteinExistence type="predicted"/>
<dbReference type="CDD" id="cd06561">
    <property type="entry name" value="AlkD_like"/>
    <property type="match status" value="1"/>
</dbReference>
<accession>A0A9D1Y9J7</accession>
<reference evidence="1" key="2">
    <citation type="submission" date="2021-04" db="EMBL/GenBank/DDBJ databases">
        <authorList>
            <person name="Gilroy R."/>
        </authorList>
    </citation>
    <scope>NUCLEOTIDE SEQUENCE</scope>
    <source>
        <strain evidence="1">ChiBcec16_6824</strain>
    </source>
</reference>
<dbReference type="EMBL" id="DXDX01000006">
    <property type="protein sequence ID" value="HIY20336.1"/>
    <property type="molecule type" value="Genomic_DNA"/>
</dbReference>
<evidence type="ECO:0000313" key="1">
    <source>
        <dbReference type="EMBL" id="HIY20336.1"/>
    </source>
</evidence>
<dbReference type="InterPro" id="IPR016024">
    <property type="entry name" value="ARM-type_fold"/>
</dbReference>
<organism evidence="1 2">
    <name type="scientific">Candidatus Flavonifractor merdigallinarum</name>
    <dbReference type="NCBI Taxonomy" id="2838589"/>
    <lineage>
        <taxon>Bacteria</taxon>
        <taxon>Bacillati</taxon>
        <taxon>Bacillota</taxon>
        <taxon>Clostridia</taxon>
        <taxon>Eubacteriales</taxon>
        <taxon>Oscillospiraceae</taxon>
        <taxon>Flavonifractor</taxon>
    </lineage>
</organism>
<reference evidence="1" key="1">
    <citation type="journal article" date="2021" name="PeerJ">
        <title>Extensive microbial diversity within the chicken gut microbiome revealed by metagenomics and culture.</title>
        <authorList>
            <person name="Gilroy R."/>
            <person name="Ravi A."/>
            <person name="Getino M."/>
            <person name="Pursley I."/>
            <person name="Horton D.L."/>
            <person name="Alikhan N.F."/>
            <person name="Baker D."/>
            <person name="Gharbi K."/>
            <person name="Hall N."/>
            <person name="Watson M."/>
            <person name="Adriaenssens E.M."/>
            <person name="Foster-Nyarko E."/>
            <person name="Jarju S."/>
            <person name="Secka A."/>
            <person name="Antonio M."/>
            <person name="Oren A."/>
            <person name="Chaudhuri R.R."/>
            <person name="La Ragione R."/>
            <person name="Hildebrand F."/>
            <person name="Pallen M.J."/>
        </authorList>
    </citation>
    <scope>NUCLEOTIDE SEQUENCE</scope>
    <source>
        <strain evidence="1">ChiBcec16_6824</strain>
    </source>
</reference>
<gene>
    <name evidence="1" type="ORF">H9841_00350</name>
</gene>
<dbReference type="Proteomes" id="UP000823868">
    <property type="component" value="Unassembled WGS sequence"/>
</dbReference>
<dbReference type="PANTHER" id="PTHR34070:SF1">
    <property type="entry name" value="DNA ALKYLATION REPAIR PROTEIN"/>
    <property type="match status" value="1"/>
</dbReference>
<sequence length="231" mass="26538">MSEPIASIQERLFALQDPKYRSFQCKLMPTVDPEQVIGVRTPELRKLAKALKGTPEGTAFLEALPHRYYEERNLHGLLLNEERDYAAAVAALERFLPHVDNWATCDLLSPKAFAAHPPELPGQLKTWMESGATYTVRFGLGGLLRWYLDGEFSPVYLDWAAEVRSEEYYVKMMVAWYFATALAKQLEAALPYLTERRLSPWVHNKTIQKAVESNRIPPECKEALRALRWRV</sequence>
<dbReference type="AlphaFoldDB" id="A0A9D1Y9J7"/>
<comment type="caution">
    <text evidence="1">The sequence shown here is derived from an EMBL/GenBank/DDBJ whole genome shotgun (WGS) entry which is preliminary data.</text>
</comment>
<name>A0A9D1Y9J7_9FIRM</name>